<protein>
    <recommendedName>
        <fullName evidence="4">Secreted protein</fullName>
    </recommendedName>
</protein>
<reference evidence="2 3" key="2">
    <citation type="submission" date="2017-08" db="EMBL/GenBank/DDBJ databases">
        <title>WGS of novel Burkholderia cepaca complex species.</title>
        <authorList>
            <person name="Lipuma J."/>
            <person name="Spilker T."/>
        </authorList>
    </citation>
    <scope>NUCLEOTIDE SEQUENCE [LARGE SCALE GENOMIC DNA]</scope>
    <source>
        <strain evidence="2 3">AU17325</strain>
    </source>
</reference>
<dbReference type="EMBL" id="NKFA01000001">
    <property type="protein sequence ID" value="OXI49709.1"/>
    <property type="molecule type" value="Genomic_DNA"/>
</dbReference>
<name>A0A228J5K4_9BURK</name>
<dbReference type="Proteomes" id="UP000214600">
    <property type="component" value="Unassembled WGS sequence"/>
</dbReference>
<sequence>MRLAATVFCLFGVSRAARARSRVTAWFLAGDRAAPPAPAAGIASSPFHRRRIFSSKKYRCKKATLQLSSYVVESQVFSHHEVTFYAGFCRV</sequence>
<proteinExistence type="predicted"/>
<reference evidence="3" key="1">
    <citation type="submission" date="2017-06" db="EMBL/GenBank/DDBJ databases">
        <authorList>
            <person name="LiPuma J."/>
            <person name="Spilker T."/>
        </authorList>
    </citation>
    <scope>NUCLEOTIDE SEQUENCE [LARGE SCALE GENOMIC DNA]</scope>
    <source>
        <strain evidence="3">AU17325</strain>
    </source>
</reference>
<evidence type="ECO:0000313" key="2">
    <source>
        <dbReference type="EMBL" id="OXI49709.1"/>
    </source>
</evidence>
<dbReference type="AlphaFoldDB" id="A0A228J5K4"/>
<feature type="chain" id="PRO_5013008499" description="Secreted protein" evidence="1">
    <location>
        <begin position="20"/>
        <end position="91"/>
    </location>
</feature>
<feature type="signal peptide" evidence="1">
    <location>
        <begin position="1"/>
        <end position="19"/>
    </location>
</feature>
<accession>A0A228J5K4</accession>
<comment type="caution">
    <text evidence="2">The sequence shown here is derived from an EMBL/GenBank/DDBJ whole genome shotgun (WGS) entry which is preliminary data.</text>
</comment>
<evidence type="ECO:0008006" key="4">
    <source>
        <dbReference type="Google" id="ProtNLM"/>
    </source>
</evidence>
<evidence type="ECO:0000256" key="1">
    <source>
        <dbReference type="SAM" id="SignalP"/>
    </source>
</evidence>
<keyword evidence="1" id="KW-0732">Signal</keyword>
<organism evidence="2 3">
    <name type="scientific">Burkholderia aenigmatica</name>
    <dbReference type="NCBI Taxonomy" id="2015348"/>
    <lineage>
        <taxon>Bacteria</taxon>
        <taxon>Pseudomonadati</taxon>
        <taxon>Pseudomonadota</taxon>
        <taxon>Betaproteobacteria</taxon>
        <taxon>Burkholderiales</taxon>
        <taxon>Burkholderiaceae</taxon>
        <taxon>Burkholderia</taxon>
        <taxon>Burkholderia cepacia complex</taxon>
    </lineage>
</organism>
<gene>
    <name evidence="2" type="ORF">CFB84_00475</name>
</gene>
<evidence type="ECO:0000313" key="3">
    <source>
        <dbReference type="Proteomes" id="UP000214600"/>
    </source>
</evidence>